<comment type="subcellular location">
    <subcellularLocation>
        <location evidence="1">Cell membrane</location>
        <topology evidence="1">Multi-pass membrane protein</topology>
    </subcellularLocation>
</comment>
<evidence type="ECO:0000313" key="10">
    <source>
        <dbReference type="Proteomes" id="UP000198704"/>
    </source>
</evidence>
<evidence type="ECO:0000313" key="9">
    <source>
        <dbReference type="EMBL" id="SDM30857.1"/>
    </source>
</evidence>
<organism evidence="9 10">
    <name type="scientific">Methylobacterium phyllostachyos</name>
    <dbReference type="NCBI Taxonomy" id="582672"/>
    <lineage>
        <taxon>Bacteria</taxon>
        <taxon>Pseudomonadati</taxon>
        <taxon>Pseudomonadota</taxon>
        <taxon>Alphaproteobacteria</taxon>
        <taxon>Hyphomicrobiales</taxon>
        <taxon>Methylobacteriaceae</taxon>
        <taxon>Methylobacterium</taxon>
    </lineage>
</organism>
<dbReference type="GO" id="GO:0005886">
    <property type="term" value="C:plasma membrane"/>
    <property type="evidence" value="ECO:0007669"/>
    <property type="project" value="UniProtKB-SubCell"/>
</dbReference>
<keyword evidence="4 7" id="KW-0812">Transmembrane</keyword>
<dbReference type="STRING" id="582672.SAMN05216360_101504"/>
<name>A0A1G9S6B1_9HYPH</name>
<dbReference type="PANTHER" id="PTHR34582">
    <property type="entry name" value="UPF0702 TRANSMEMBRANE PROTEIN YCAP"/>
    <property type="match status" value="1"/>
</dbReference>
<dbReference type="AlphaFoldDB" id="A0A1G9S6B1"/>
<evidence type="ECO:0000256" key="2">
    <source>
        <dbReference type="ARBA" id="ARBA00006448"/>
    </source>
</evidence>
<evidence type="ECO:0000256" key="5">
    <source>
        <dbReference type="ARBA" id="ARBA00022989"/>
    </source>
</evidence>
<feature type="transmembrane region" description="Helical" evidence="7">
    <location>
        <begin position="22"/>
        <end position="39"/>
    </location>
</feature>
<reference evidence="10" key="1">
    <citation type="submission" date="2016-10" db="EMBL/GenBank/DDBJ databases">
        <authorList>
            <person name="Varghese N."/>
            <person name="Submissions S."/>
        </authorList>
    </citation>
    <scope>NUCLEOTIDE SEQUENCE [LARGE SCALE GENOMIC DNA]</scope>
    <source>
        <strain evidence="10">BL47</strain>
    </source>
</reference>
<feature type="transmembrane region" description="Helical" evidence="7">
    <location>
        <begin position="46"/>
        <end position="65"/>
    </location>
</feature>
<dbReference type="Gene3D" id="3.30.240.20">
    <property type="entry name" value="bsu07140 like domains"/>
    <property type="match status" value="1"/>
</dbReference>
<gene>
    <name evidence="9" type="ORF">SAMN05216360_101504</name>
</gene>
<evidence type="ECO:0000256" key="1">
    <source>
        <dbReference type="ARBA" id="ARBA00004651"/>
    </source>
</evidence>
<dbReference type="InterPro" id="IPR023090">
    <property type="entry name" value="UPF0702_alpha/beta_dom_sf"/>
</dbReference>
<dbReference type="PANTHER" id="PTHR34582:SF6">
    <property type="entry name" value="UPF0702 TRANSMEMBRANE PROTEIN YCAP"/>
    <property type="match status" value="1"/>
</dbReference>
<evidence type="ECO:0000256" key="7">
    <source>
        <dbReference type="SAM" id="Phobius"/>
    </source>
</evidence>
<keyword evidence="10" id="KW-1185">Reference proteome</keyword>
<keyword evidence="6 7" id="KW-0472">Membrane</keyword>
<keyword evidence="5 7" id="KW-1133">Transmembrane helix</keyword>
<feature type="transmembrane region" description="Helical" evidence="7">
    <location>
        <begin position="71"/>
        <end position="93"/>
    </location>
</feature>
<evidence type="ECO:0000256" key="6">
    <source>
        <dbReference type="ARBA" id="ARBA00023136"/>
    </source>
</evidence>
<dbReference type="EMBL" id="FNHS01000001">
    <property type="protein sequence ID" value="SDM30857.1"/>
    <property type="molecule type" value="Genomic_DNA"/>
</dbReference>
<keyword evidence="3" id="KW-1003">Cell membrane</keyword>
<accession>A0A1G9S6B1</accession>
<evidence type="ECO:0000256" key="3">
    <source>
        <dbReference type="ARBA" id="ARBA00022475"/>
    </source>
</evidence>
<comment type="similarity">
    <text evidence="2">Belongs to the UPF0702 family.</text>
</comment>
<dbReference type="OrthoDB" id="9793799at2"/>
<evidence type="ECO:0000256" key="4">
    <source>
        <dbReference type="ARBA" id="ARBA00022692"/>
    </source>
</evidence>
<sequence length="161" mass="16904">MPAWAEFVFGADHALSWGQECARAALVFTYGLFLLRLGGRRVFGRWSALDIVVSIIVGSSLSRALTGAAPLFGTLAASTLMVGLHAALARAAAASSRIARLVEGGSVVLARDGRAVQAAMRRHGVSEADLAEALHQAKVADVAQTRLVLLEPSGTISVRKR</sequence>
<dbReference type="Pfam" id="PF04239">
    <property type="entry name" value="DUF421"/>
    <property type="match status" value="1"/>
</dbReference>
<dbReference type="Proteomes" id="UP000198704">
    <property type="component" value="Unassembled WGS sequence"/>
</dbReference>
<evidence type="ECO:0000259" key="8">
    <source>
        <dbReference type="Pfam" id="PF04239"/>
    </source>
</evidence>
<dbReference type="RefSeq" id="WP_091712955.1">
    <property type="nucleotide sequence ID" value="NZ_FNHS01000001.1"/>
</dbReference>
<proteinExistence type="inferred from homology"/>
<protein>
    <recommendedName>
        <fullName evidence="8">YetF C-terminal domain-containing protein</fullName>
    </recommendedName>
</protein>
<feature type="domain" description="YetF C-terminal" evidence="8">
    <location>
        <begin position="95"/>
        <end position="160"/>
    </location>
</feature>
<dbReference type="InterPro" id="IPR007353">
    <property type="entry name" value="DUF421"/>
</dbReference>